<comment type="caution">
    <text evidence="1">The sequence shown here is derived from an EMBL/GenBank/DDBJ whole genome shotgun (WGS) entry which is preliminary data.</text>
</comment>
<gene>
    <name evidence="1" type="ORF">N7517_002536</name>
</gene>
<sequence>MAVIIVTGANGLQFIKLPQIAQKKGFKMQAIWLEQIPSKVGPDKRASESLKLVLICAIFEVISYSLI</sequence>
<keyword evidence="2" id="KW-1185">Reference proteome</keyword>
<dbReference type="RefSeq" id="XP_056584401.1">
    <property type="nucleotide sequence ID" value="XM_056720266.1"/>
</dbReference>
<evidence type="ECO:0000313" key="1">
    <source>
        <dbReference type="EMBL" id="KAJ5384625.1"/>
    </source>
</evidence>
<name>A0A9W9VLG2_9EURO</name>
<proteinExistence type="predicted"/>
<protein>
    <submittedName>
        <fullName evidence="1">Uncharacterized protein</fullName>
    </submittedName>
</protein>
<accession>A0A9W9VLG2</accession>
<reference evidence="1" key="1">
    <citation type="submission" date="2022-12" db="EMBL/GenBank/DDBJ databases">
        <authorList>
            <person name="Petersen C."/>
        </authorList>
    </citation>
    <scope>NUCLEOTIDE SEQUENCE</scope>
    <source>
        <strain evidence="1">IBT 3081</strain>
    </source>
</reference>
<dbReference type="GeneID" id="81459449"/>
<organism evidence="1 2">
    <name type="scientific">Penicillium concentricum</name>
    <dbReference type="NCBI Taxonomy" id="293559"/>
    <lineage>
        <taxon>Eukaryota</taxon>
        <taxon>Fungi</taxon>
        <taxon>Dikarya</taxon>
        <taxon>Ascomycota</taxon>
        <taxon>Pezizomycotina</taxon>
        <taxon>Eurotiomycetes</taxon>
        <taxon>Eurotiomycetidae</taxon>
        <taxon>Eurotiales</taxon>
        <taxon>Aspergillaceae</taxon>
        <taxon>Penicillium</taxon>
    </lineage>
</organism>
<dbReference type="EMBL" id="JAPZBT010000001">
    <property type="protein sequence ID" value="KAJ5384625.1"/>
    <property type="molecule type" value="Genomic_DNA"/>
</dbReference>
<dbReference type="Proteomes" id="UP001147752">
    <property type="component" value="Unassembled WGS sequence"/>
</dbReference>
<reference evidence="1" key="2">
    <citation type="journal article" date="2023" name="IMA Fungus">
        <title>Comparative genomic study of the Penicillium genus elucidates a diverse pangenome and 15 lateral gene transfer events.</title>
        <authorList>
            <person name="Petersen C."/>
            <person name="Sorensen T."/>
            <person name="Nielsen M.R."/>
            <person name="Sondergaard T.E."/>
            <person name="Sorensen J.L."/>
            <person name="Fitzpatrick D.A."/>
            <person name="Frisvad J.C."/>
            <person name="Nielsen K.L."/>
        </authorList>
    </citation>
    <scope>NUCLEOTIDE SEQUENCE</scope>
    <source>
        <strain evidence="1">IBT 3081</strain>
    </source>
</reference>
<evidence type="ECO:0000313" key="2">
    <source>
        <dbReference type="Proteomes" id="UP001147752"/>
    </source>
</evidence>
<dbReference type="AlphaFoldDB" id="A0A9W9VLG2"/>